<dbReference type="KEGG" id="hyg:AUC43_12775"/>
<dbReference type="EMBL" id="CP013909">
    <property type="protein sequence ID" value="ALW85893.1"/>
    <property type="molecule type" value="Genomic_DNA"/>
</dbReference>
<dbReference type="AlphaFoldDB" id="A0A0U4AQT7"/>
<dbReference type="InterPro" id="IPR014730">
    <property type="entry name" value="ETF_a/b_N"/>
</dbReference>
<proteinExistence type="inferred from homology"/>
<evidence type="ECO:0000313" key="6">
    <source>
        <dbReference type="EMBL" id="ALW85893.1"/>
    </source>
</evidence>
<dbReference type="PANTHER" id="PTHR21294:SF8">
    <property type="entry name" value="ELECTRON TRANSFER FLAVOPROTEIN SUBUNIT BETA"/>
    <property type="match status" value="1"/>
</dbReference>
<dbReference type="InterPro" id="IPR033948">
    <property type="entry name" value="ETF_beta_N"/>
</dbReference>
<dbReference type="RefSeq" id="WP_068194136.1">
    <property type="nucleotide sequence ID" value="NZ_CP013909.1"/>
</dbReference>
<dbReference type="GO" id="GO:0009055">
    <property type="term" value="F:electron transfer activity"/>
    <property type="evidence" value="ECO:0007669"/>
    <property type="project" value="InterPro"/>
</dbReference>
<name>A0A0U4AQT7_9BACT</name>
<organism evidence="6 7">
    <name type="scientific">Hymenobacter sedentarius</name>
    <dbReference type="NCBI Taxonomy" id="1411621"/>
    <lineage>
        <taxon>Bacteria</taxon>
        <taxon>Pseudomonadati</taxon>
        <taxon>Bacteroidota</taxon>
        <taxon>Cytophagia</taxon>
        <taxon>Cytophagales</taxon>
        <taxon>Hymenobacteraceae</taxon>
        <taxon>Hymenobacter</taxon>
    </lineage>
</organism>
<dbReference type="PANTHER" id="PTHR21294">
    <property type="entry name" value="ELECTRON TRANSFER FLAVOPROTEIN BETA-SUBUNIT"/>
    <property type="match status" value="1"/>
</dbReference>
<keyword evidence="4" id="KW-0249">Electron transport</keyword>
<dbReference type="SUPFAM" id="SSF52402">
    <property type="entry name" value="Adenine nucleotide alpha hydrolases-like"/>
    <property type="match status" value="1"/>
</dbReference>
<gene>
    <name evidence="6" type="ORF">AUC43_12775</name>
</gene>
<dbReference type="CDD" id="cd01714">
    <property type="entry name" value="ETF_beta"/>
    <property type="match status" value="1"/>
</dbReference>
<evidence type="ECO:0000256" key="2">
    <source>
        <dbReference type="ARBA" id="ARBA00016797"/>
    </source>
</evidence>
<dbReference type="SMART" id="SM00893">
    <property type="entry name" value="ETF"/>
    <property type="match status" value="1"/>
</dbReference>
<dbReference type="STRING" id="1411621.AUC43_12775"/>
<evidence type="ECO:0000259" key="5">
    <source>
        <dbReference type="SMART" id="SM00893"/>
    </source>
</evidence>
<protein>
    <recommendedName>
        <fullName evidence="2">Electron transfer flavoprotein subunit beta</fullName>
    </recommendedName>
</protein>
<dbReference type="PIRSF" id="PIRSF000090">
    <property type="entry name" value="Beta-ETF"/>
    <property type="match status" value="1"/>
</dbReference>
<dbReference type="InterPro" id="IPR012255">
    <property type="entry name" value="ETF_b"/>
</dbReference>
<dbReference type="OrthoDB" id="9804960at2"/>
<dbReference type="Gene3D" id="3.40.50.620">
    <property type="entry name" value="HUPs"/>
    <property type="match status" value="1"/>
</dbReference>
<dbReference type="Proteomes" id="UP000059542">
    <property type="component" value="Chromosome"/>
</dbReference>
<sequence>MKFLVCISNVPDTTTKITFTPDNKEFNKAGVQFVINPWDEYALTRAIELKEAAGSGTVTVLNVGEADTEPNIRKALAIGADDAIRVNAAPQDAFFVAEQIAAVAKEGGYDVILMGKESIDYNGFQVHGMVGEMLGIPTVAPAMKLDMNGNTATLEREIEGGKEIVTVTTPFVASCQQPMCEPRIPNMRGIMTARTKPLKVVPPVGEPARTQVAEYALPPKKQGVKLIPAENAGELIKLLRNEAKVI</sequence>
<evidence type="ECO:0000256" key="4">
    <source>
        <dbReference type="ARBA" id="ARBA00022982"/>
    </source>
</evidence>
<comment type="similarity">
    <text evidence="1">Belongs to the ETF beta-subunit/FixA family.</text>
</comment>
<feature type="domain" description="Electron transfer flavoprotein alpha/beta-subunit N-terminal" evidence="5">
    <location>
        <begin position="23"/>
        <end position="210"/>
    </location>
</feature>
<dbReference type="Pfam" id="PF01012">
    <property type="entry name" value="ETF"/>
    <property type="match status" value="1"/>
</dbReference>
<evidence type="ECO:0000256" key="3">
    <source>
        <dbReference type="ARBA" id="ARBA00022448"/>
    </source>
</evidence>
<evidence type="ECO:0000313" key="7">
    <source>
        <dbReference type="Proteomes" id="UP000059542"/>
    </source>
</evidence>
<accession>A0A0U4AQT7</accession>
<dbReference type="InterPro" id="IPR014729">
    <property type="entry name" value="Rossmann-like_a/b/a_fold"/>
</dbReference>
<evidence type="ECO:0000256" key="1">
    <source>
        <dbReference type="ARBA" id="ARBA00007557"/>
    </source>
</evidence>
<keyword evidence="3" id="KW-0813">Transport</keyword>
<reference evidence="6 7" key="1">
    <citation type="submission" date="2015-12" db="EMBL/GenBank/DDBJ databases">
        <authorList>
            <person name="Shamseldin A."/>
            <person name="Moawad H."/>
            <person name="Abd El-Rahim W.M."/>
            <person name="Sadowsky M.J."/>
        </authorList>
    </citation>
    <scope>NUCLEOTIDE SEQUENCE [LARGE SCALE GENOMIC DNA]</scope>
    <source>
        <strain evidence="6 7">DG5B</strain>
    </source>
</reference>
<keyword evidence="7" id="KW-1185">Reference proteome</keyword>